<evidence type="ECO:0000313" key="3">
    <source>
        <dbReference type="Proteomes" id="UP000800092"/>
    </source>
</evidence>
<sequence>PWVPLILAIWIITGLIYFSINFAYFSVSNALSPLCNVPLVAWYWSGYCGPRISPPSAPEELDELIILQSSLEDVLSSSTSNNVSSLPMDITRSVLHLSELRHNVRVSKLPSKNELVLELEAFHESANDASSKLGSYGSSIGRAVDKIITTNRWTLRKLDSIAHADAERGFVERFKDDIMSPFRPRIVRYDEILEQYLQHTDVIEEQITNLILEAHALVKALQLLDNRLDTIAFITKRDGIDIADAKDELLARLWTYFGGNKYEVKQIDRKLALISDLSKYRQLAVAHVLATIRKLEGIQNGLKDLRERIVQPGLDVGRRDMPLEWHIYNIQLGLERLELQKMESNRALDQD</sequence>
<evidence type="ECO:0000313" key="2">
    <source>
        <dbReference type="EMBL" id="KAF2230687.1"/>
    </source>
</evidence>
<keyword evidence="3" id="KW-1185">Reference proteome</keyword>
<dbReference type="OrthoDB" id="4179406at2759"/>
<organism evidence="2 3">
    <name type="scientific">Viridothelium virens</name>
    <name type="common">Speckled blister lichen</name>
    <name type="synonym">Trypethelium virens</name>
    <dbReference type="NCBI Taxonomy" id="1048519"/>
    <lineage>
        <taxon>Eukaryota</taxon>
        <taxon>Fungi</taxon>
        <taxon>Dikarya</taxon>
        <taxon>Ascomycota</taxon>
        <taxon>Pezizomycotina</taxon>
        <taxon>Dothideomycetes</taxon>
        <taxon>Dothideomycetes incertae sedis</taxon>
        <taxon>Trypetheliales</taxon>
        <taxon>Trypetheliaceae</taxon>
        <taxon>Viridothelium</taxon>
    </lineage>
</organism>
<dbReference type="EMBL" id="ML991837">
    <property type="protein sequence ID" value="KAF2230687.1"/>
    <property type="molecule type" value="Genomic_DNA"/>
</dbReference>
<feature type="non-terminal residue" evidence="2">
    <location>
        <position position="351"/>
    </location>
</feature>
<reference evidence="2" key="1">
    <citation type="journal article" date="2020" name="Stud. Mycol.">
        <title>101 Dothideomycetes genomes: a test case for predicting lifestyles and emergence of pathogens.</title>
        <authorList>
            <person name="Haridas S."/>
            <person name="Albert R."/>
            <person name="Binder M."/>
            <person name="Bloem J."/>
            <person name="Labutti K."/>
            <person name="Salamov A."/>
            <person name="Andreopoulos B."/>
            <person name="Baker S."/>
            <person name="Barry K."/>
            <person name="Bills G."/>
            <person name="Bluhm B."/>
            <person name="Cannon C."/>
            <person name="Castanera R."/>
            <person name="Culley D."/>
            <person name="Daum C."/>
            <person name="Ezra D."/>
            <person name="Gonzalez J."/>
            <person name="Henrissat B."/>
            <person name="Kuo A."/>
            <person name="Liang C."/>
            <person name="Lipzen A."/>
            <person name="Lutzoni F."/>
            <person name="Magnuson J."/>
            <person name="Mondo S."/>
            <person name="Nolan M."/>
            <person name="Ohm R."/>
            <person name="Pangilinan J."/>
            <person name="Park H.-J."/>
            <person name="Ramirez L."/>
            <person name="Alfaro M."/>
            <person name="Sun H."/>
            <person name="Tritt A."/>
            <person name="Yoshinaga Y."/>
            <person name="Zwiers L.-H."/>
            <person name="Turgeon B."/>
            <person name="Goodwin S."/>
            <person name="Spatafora J."/>
            <person name="Crous P."/>
            <person name="Grigoriev I."/>
        </authorList>
    </citation>
    <scope>NUCLEOTIDE SEQUENCE</scope>
    <source>
        <strain evidence="2">Tuck. ex Michener</strain>
    </source>
</reference>
<keyword evidence="1" id="KW-0812">Transmembrane</keyword>
<gene>
    <name evidence="2" type="ORF">EV356DRAFT_418214</name>
</gene>
<keyword evidence="1" id="KW-1133">Transmembrane helix</keyword>
<keyword evidence="1" id="KW-0472">Membrane</keyword>
<evidence type="ECO:0000256" key="1">
    <source>
        <dbReference type="SAM" id="Phobius"/>
    </source>
</evidence>
<dbReference type="Proteomes" id="UP000800092">
    <property type="component" value="Unassembled WGS sequence"/>
</dbReference>
<accession>A0A6A6GYA2</accession>
<protein>
    <submittedName>
        <fullName evidence="2">Uncharacterized protein</fullName>
    </submittedName>
</protein>
<feature type="non-terminal residue" evidence="2">
    <location>
        <position position="1"/>
    </location>
</feature>
<dbReference type="AlphaFoldDB" id="A0A6A6GYA2"/>
<feature type="transmembrane region" description="Helical" evidence="1">
    <location>
        <begin position="7"/>
        <end position="27"/>
    </location>
</feature>
<name>A0A6A6GYA2_VIRVR</name>
<proteinExistence type="predicted"/>